<evidence type="ECO:0000313" key="2">
    <source>
        <dbReference type="EMBL" id="ALG08003.1"/>
    </source>
</evidence>
<feature type="region of interest" description="Disordered" evidence="1">
    <location>
        <begin position="1"/>
        <end position="20"/>
    </location>
</feature>
<dbReference type="RefSeq" id="WP_054289911.1">
    <property type="nucleotide sequence ID" value="NZ_JADBEI010000002.1"/>
</dbReference>
<sequence>MLTVSETGTQVRDNQAVASPRTRIGRRVRRNERPSVGIAVARTGAWIAAVIGQVVHIIDPKTGSVRRTLRFEDDVDEFGSTPDGTKAVSVVGDTVTRWDTGSWTVVAEYHIDKEMRATSKARWSPDGSLLAVVTDDQRLRILDEPGWAALTELRLDSEIHGCAWLDDSRLVVVGGRGVYWLAFQRP</sequence>
<dbReference type="InterPro" id="IPR015943">
    <property type="entry name" value="WD40/YVTN_repeat-like_dom_sf"/>
</dbReference>
<feature type="compositionally biased region" description="Polar residues" evidence="1">
    <location>
        <begin position="1"/>
        <end position="17"/>
    </location>
</feature>
<proteinExistence type="predicted"/>
<keyword evidence="3" id="KW-1185">Reference proteome</keyword>
<dbReference type="SUPFAM" id="SSF50969">
    <property type="entry name" value="YVTN repeat-like/Quinoprotein amine dehydrogenase"/>
    <property type="match status" value="1"/>
</dbReference>
<dbReference type="KEGG" id="kphy:AOZ06_14720"/>
<evidence type="ECO:0000313" key="3">
    <source>
        <dbReference type="Proteomes" id="UP000063699"/>
    </source>
</evidence>
<gene>
    <name evidence="2" type="ORF">AOZ06_14720</name>
</gene>
<organism evidence="2 3">
    <name type="scientific">Kibdelosporangium phytohabitans</name>
    <dbReference type="NCBI Taxonomy" id="860235"/>
    <lineage>
        <taxon>Bacteria</taxon>
        <taxon>Bacillati</taxon>
        <taxon>Actinomycetota</taxon>
        <taxon>Actinomycetes</taxon>
        <taxon>Pseudonocardiales</taxon>
        <taxon>Pseudonocardiaceae</taxon>
        <taxon>Kibdelosporangium</taxon>
    </lineage>
</organism>
<dbReference type="STRING" id="860235.AOZ06_14720"/>
<evidence type="ECO:0000256" key="1">
    <source>
        <dbReference type="SAM" id="MobiDB-lite"/>
    </source>
</evidence>
<evidence type="ECO:0008006" key="4">
    <source>
        <dbReference type="Google" id="ProtNLM"/>
    </source>
</evidence>
<dbReference type="AlphaFoldDB" id="A0A0N9HX26"/>
<protein>
    <recommendedName>
        <fullName evidence="4">Anaphase-promoting complex subunit 4 WD40 domain-containing protein</fullName>
    </recommendedName>
</protein>
<reference evidence="2 3" key="1">
    <citation type="submission" date="2015-07" db="EMBL/GenBank/DDBJ databases">
        <title>Genome sequencing of Kibdelosporangium phytohabitans.</title>
        <authorList>
            <person name="Qin S."/>
            <person name="Xing K."/>
        </authorList>
    </citation>
    <scope>NUCLEOTIDE SEQUENCE [LARGE SCALE GENOMIC DNA]</scope>
    <source>
        <strain evidence="2 3">KLBMP1111</strain>
    </source>
</reference>
<name>A0A0N9HX26_9PSEU</name>
<dbReference type="Proteomes" id="UP000063699">
    <property type="component" value="Chromosome"/>
</dbReference>
<dbReference type="InterPro" id="IPR011044">
    <property type="entry name" value="Quino_amine_DH_bsu"/>
</dbReference>
<dbReference type="EMBL" id="CP012752">
    <property type="protein sequence ID" value="ALG08003.1"/>
    <property type="molecule type" value="Genomic_DNA"/>
</dbReference>
<accession>A0A0N9HX26</accession>
<dbReference type="Gene3D" id="2.130.10.10">
    <property type="entry name" value="YVTN repeat-like/Quinoprotein amine dehydrogenase"/>
    <property type="match status" value="1"/>
</dbReference>